<evidence type="ECO:0000256" key="7">
    <source>
        <dbReference type="SAM" id="MobiDB-lite"/>
    </source>
</evidence>
<gene>
    <name evidence="11" type="ORF">K493DRAFT_392010</name>
</gene>
<name>A0A1Y1YQM5_9FUNG</name>
<evidence type="ECO:0000259" key="10">
    <source>
        <dbReference type="Pfam" id="PF24598"/>
    </source>
</evidence>
<keyword evidence="5" id="KW-0472">Membrane</keyword>
<keyword evidence="2" id="KW-0813">Transport</keyword>
<evidence type="ECO:0000256" key="6">
    <source>
        <dbReference type="ARBA" id="ARBA00046326"/>
    </source>
</evidence>
<comment type="subcellular location">
    <subcellularLocation>
        <location evidence="1">Golgi apparatus membrane</location>
        <topology evidence="1">Peripheral membrane protein</topology>
    </subcellularLocation>
</comment>
<dbReference type="STRING" id="1314790.A0A1Y1YQM5"/>
<dbReference type="OrthoDB" id="297643at2759"/>
<dbReference type="Pfam" id="PF04118">
    <property type="entry name" value="Dopey_N"/>
    <property type="match status" value="1"/>
</dbReference>
<dbReference type="SUPFAM" id="SSF48371">
    <property type="entry name" value="ARM repeat"/>
    <property type="match status" value="1"/>
</dbReference>
<comment type="similarity">
    <text evidence="6">Belongs to the DOP1 family.</text>
</comment>
<evidence type="ECO:0000256" key="5">
    <source>
        <dbReference type="ARBA" id="ARBA00023136"/>
    </source>
</evidence>
<dbReference type="GO" id="GO:0005802">
    <property type="term" value="C:trans-Golgi network"/>
    <property type="evidence" value="ECO:0007669"/>
    <property type="project" value="TreeGrafter"/>
</dbReference>
<dbReference type="InParanoid" id="A0A1Y1YQM5"/>
<dbReference type="GO" id="GO:0000139">
    <property type="term" value="C:Golgi membrane"/>
    <property type="evidence" value="ECO:0007669"/>
    <property type="project" value="UniProtKB-SubCell"/>
</dbReference>
<evidence type="ECO:0000313" key="12">
    <source>
        <dbReference type="Proteomes" id="UP000193498"/>
    </source>
</evidence>
<dbReference type="PANTHER" id="PTHR14042">
    <property type="entry name" value="DOPEY-RELATED"/>
    <property type="match status" value="1"/>
</dbReference>
<keyword evidence="3" id="KW-0653">Protein transport</keyword>
<feature type="domain" description="DOP1-like C-terminal" evidence="10">
    <location>
        <begin position="1283"/>
        <end position="1757"/>
    </location>
</feature>
<evidence type="ECO:0000313" key="11">
    <source>
        <dbReference type="EMBL" id="ORY00279.1"/>
    </source>
</evidence>
<dbReference type="GO" id="GO:0005829">
    <property type="term" value="C:cytosol"/>
    <property type="evidence" value="ECO:0007669"/>
    <property type="project" value="GOC"/>
</dbReference>
<protein>
    <submittedName>
        <fullName evidence="11">Uncharacterized protein</fullName>
    </submittedName>
</protein>
<dbReference type="Pfam" id="PF24597">
    <property type="entry name" value="TPR_DOP1_M"/>
    <property type="match status" value="1"/>
</dbReference>
<accession>A0A1Y1YQM5</accession>
<keyword evidence="12" id="KW-1185">Reference proteome</keyword>
<dbReference type="InterPro" id="IPR056458">
    <property type="entry name" value="TPR_DOP1_M"/>
</dbReference>
<evidence type="ECO:0000259" key="9">
    <source>
        <dbReference type="Pfam" id="PF24597"/>
    </source>
</evidence>
<dbReference type="InterPro" id="IPR007249">
    <property type="entry name" value="DOP1_N"/>
</dbReference>
<feature type="domain" description="DOP1-like middle TPR" evidence="9">
    <location>
        <begin position="301"/>
        <end position="482"/>
    </location>
</feature>
<comment type="caution">
    <text evidence="11">The sequence shown here is derived from an EMBL/GenBank/DDBJ whole genome shotgun (WGS) entry which is preliminary data.</text>
</comment>
<dbReference type="Proteomes" id="UP000193498">
    <property type="component" value="Unassembled WGS sequence"/>
</dbReference>
<dbReference type="FunCoup" id="A0A1Y1YQM5">
    <property type="interactions" value="189"/>
</dbReference>
<feature type="domain" description="DOP1 N-terminal" evidence="8">
    <location>
        <begin position="7"/>
        <end position="292"/>
    </location>
</feature>
<dbReference type="EMBL" id="MCFE01000085">
    <property type="protein sequence ID" value="ORY00279.1"/>
    <property type="molecule type" value="Genomic_DNA"/>
</dbReference>
<evidence type="ECO:0000256" key="3">
    <source>
        <dbReference type="ARBA" id="ARBA00022927"/>
    </source>
</evidence>
<dbReference type="GO" id="GO:0015031">
    <property type="term" value="P:protein transport"/>
    <property type="evidence" value="ECO:0007669"/>
    <property type="project" value="UniProtKB-KW"/>
</dbReference>
<evidence type="ECO:0000256" key="4">
    <source>
        <dbReference type="ARBA" id="ARBA00023034"/>
    </source>
</evidence>
<dbReference type="InterPro" id="IPR016024">
    <property type="entry name" value="ARM-type_fold"/>
</dbReference>
<dbReference type="InterPro" id="IPR040314">
    <property type="entry name" value="DOP1"/>
</dbReference>
<evidence type="ECO:0000256" key="2">
    <source>
        <dbReference type="ARBA" id="ARBA00022448"/>
    </source>
</evidence>
<evidence type="ECO:0000256" key="1">
    <source>
        <dbReference type="ARBA" id="ARBA00004395"/>
    </source>
</evidence>
<reference evidence="11 12" key="1">
    <citation type="submission" date="2016-07" db="EMBL/GenBank/DDBJ databases">
        <title>Pervasive Adenine N6-methylation of Active Genes in Fungi.</title>
        <authorList>
            <consortium name="DOE Joint Genome Institute"/>
            <person name="Mondo S.J."/>
            <person name="Dannebaum R.O."/>
            <person name="Kuo R.C."/>
            <person name="Labutti K."/>
            <person name="Haridas S."/>
            <person name="Kuo A."/>
            <person name="Salamov A."/>
            <person name="Ahrendt S.R."/>
            <person name="Lipzen A."/>
            <person name="Sullivan W."/>
            <person name="Andreopoulos W.B."/>
            <person name="Clum A."/>
            <person name="Lindquist E."/>
            <person name="Daum C."/>
            <person name="Ramamoorthy G.K."/>
            <person name="Gryganskyi A."/>
            <person name="Culley D."/>
            <person name="Magnuson J.K."/>
            <person name="James T.Y."/>
            <person name="O'Malley M.A."/>
            <person name="Stajich J.E."/>
            <person name="Spatafora J.W."/>
            <person name="Visel A."/>
            <person name="Grigoriev I.V."/>
        </authorList>
    </citation>
    <scope>NUCLEOTIDE SEQUENCE [LARGE SCALE GENOMIC DNA]</scope>
    <source>
        <strain evidence="11 12">CBS 931.73</strain>
    </source>
</reference>
<dbReference type="Pfam" id="PF24598">
    <property type="entry name" value="DOP1_C"/>
    <property type="match status" value="1"/>
</dbReference>
<evidence type="ECO:0000259" key="8">
    <source>
        <dbReference type="Pfam" id="PF04118"/>
    </source>
</evidence>
<proteinExistence type="inferred from homology"/>
<feature type="region of interest" description="Disordered" evidence="7">
    <location>
        <begin position="480"/>
        <end position="510"/>
    </location>
</feature>
<dbReference type="GO" id="GO:0005768">
    <property type="term" value="C:endosome"/>
    <property type="evidence" value="ECO:0007669"/>
    <property type="project" value="TreeGrafter"/>
</dbReference>
<dbReference type="GO" id="GO:0006895">
    <property type="term" value="P:Golgi to endosome transport"/>
    <property type="evidence" value="ECO:0007669"/>
    <property type="project" value="InterPro"/>
</dbReference>
<sequence>MEQPQIDSKYHKYILLVERILNSFESVNEWADVIAFLGRLLKSFQAYPQYAFVPHKLVVAKRLAQCLNPALPAGVHQKTLEVYEYIFQSIGSGQLEEDLHLYSYGLFPFLQNASTSVKTQLLKIFEKHYLPLEKSLSPCLKSFILALLPGLEEERTELFEKVVALLDKLSNVVGPVSFYQAMWLCMISAPQLRFCAINFLTQRMPKITSLEDVAFLLGNDTGLMVRAISATLEDKDILVQRGILELLVNGFPLQSQIFEEENLKILMSHAVGVVLRKDMSLNRRLYTWLLGPGEQKQQQEYFETYSKNILLSAMKEMFFAESASVIDLQRPYKVLISLMDKWEIGYFIVRDLLIDILSSLKMHYDGGHEESELYQTANMFISMVEPRLFWSTLYTSLTNEMDVNSSVILNLVDFIVNYVSFGDSETLRIHFPLFLLVLLHRLKESQSPEGYLAQLPHKQSIIKTCLSLIKNMSPDQFREMPLATQNGSSSDNEEKSSNKESSPSPGIANSSLKADEDIIALAEKIYHEGRNEDDFEIIGGPSLANMALSCIHHTYNSILQTCQSSKQEGRFAAILKELAILCLTIVDGTEADSFIANDHIQQIKLFCLQIHDLPLLDLVFTFLYKLVKTNRCVDEAQVQENMFLERFVNELWEFLVPDHVWQHSRVVELIWMAHTLSSDHCLPNAVTKLLTPQTIQARIKAFEIFSVFWSHSVDRHGSHLVLARSLLVVLGSLQDDEPRISRIAQSWIRSHVFAHQHLHQSFLEILTMVLLDPYLSWISYEHQHGEYTCHFYQYESRFDEAQVAYGFHCIKMLWKLGGSSFLRVLRNTQVRNETLVERSKVLLDTIEELDHLSYLHIVVAASLRFLQSEFSTECPEPVHHLNYDIQRACTDNLFLFVSHADEKDSNLACTIRDVLFRKLLQTIDARNFELQAYLLPLLYIVLNLAPLSRESVKKRAAMPQISHPANPPAETDEFDDLVSVEHEDFAPRPTENHKAAGRTSPHPISIFTDVLIDAISTQFNSSIIYDWFHFIVVTLPCIDEFTTHVVEALINCICSQITMVVEKLQGPGQVEGLSLDAYSISEQIIALLEGLDKISVYALNGSVAWDRLFKSKNREPYIEFWDSPYQFSNNTTANTRQKMREVVLQKLFNIHDILYTTWLVVRRITQDEGKKHDGLVTTADPSKNKICSCLKMFLFRLYTIQPIEVSEAFAGIWVLNNLSVISAETKEPIDNTSIELFRSLPKAKPDFVIPTLLESVRKRTATQHKGKKANDFSELNSLAIIKYLESYCQMELESDASVDIWNYCIRFAREYFHNPSGHKFIFPHILRLLTTVYLKLSSTIISERKIHREARDVYQRILDYSILLVGKLFSLGMWSRKSTREVDDLVDQYQLQALQTKYTRDLSDKIPRETEQFLREREIRMFQNLMEYIATDVIPNLNNLLGEQDRITTIFSNLVYYIISPVLKSPTSHYMEAVLDILLAASRNSSTYKIWRKEVWDYFMDTQFFPLYPELSRKWSKMIQSTISYEKERFAEVLGKITASPSALFSSKEQEMLNRVQMLRRLSFIIFSGTHDQYLSILPTIQEKLVELVKSNAEELVHVEIYLCLRVLLVRIAPRHLANFWPVLLTELIRLFEMFRQKGVENSLQCDLMLAACKFLDLVFTLGTDEFQIHQWIFITDGVDVSKVSAASHGLLEKIDPKISENSVEMANQELTQVAELTSTSLKSKRPMLHMRRITKASELSFFVKYISLHVYQDTYSLNKPDISFIEKLIENDLIEHDE</sequence>
<keyword evidence="4" id="KW-0333">Golgi apparatus</keyword>
<dbReference type="InterPro" id="IPR056457">
    <property type="entry name" value="DOP1_C"/>
</dbReference>
<organism evidence="11 12">
    <name type="scientific">Basidiobolus meristosporus CBS 931.73</name>
    <dbReference type="NCBI Taxonomy" id="1314790"/>
    <lineage>
        <taxon>Eukaryota</taxon>
        <taxon>Fungi</taxon>
        <taxon>Fungi incertae sedis</taxon>
        <taxon>Zoopagomycota</taxon>
        <taxon>Entomophthoromycotina</taxon>
        <taxon>Basidiobolomycetes</taxon>
        <taxon>Basidiobolales</taxon>
        <taxon>Basidiobolaceae</taxon>
        <taxon>Basidiobolus</taxon>
    </lineage>
</organism>
<dbReference type="PANTHER" id="PTHR14042:SF24">
    <property type="entry name" value="PROTEIN DOPEY-1 HOMOLOG"/>
    <property type="match status" value="1"/>
</dbReference>